<dbReference type="PROSITE" id="PS51257">
    <property type="entry name" value="PROKAR_LIPOPROTEIN"/>
    <property type="match status" value="1"/>
</dbReference>
<evidence type="ECO:0000256" key="1">
    <source>
        <dbReference type="SAM" id="MobiDB-lite"/>
    </source>
</evidence>
<proteinExistence type="predicted"/>
<sequence>MSRNIHRAFAVLTSVGGLLACGATSAQADGAGGTGGTGTGRDSVLQPALERAIETVQGGVPAVPEGSGVGVPSLAPGVPSVSVLPLSVPELPVTPEVPQIPGVPTLPGNPADLPGMLPLP</sequence>
<keyword evidence="4" id="KW-1185">Reference proteome</keyword>
<dbReference type="EMBL" id="JAJAGO010000009">
    <property type="protein sequence ID" value="MCT2592344.1"/>
    <property type="molecule type" value="Genomic_DNA"/>
</dbReference>
<evidence type="ECO:0000313" key="4">
    <source>
        <dbReference type="Proteomes" id="UP001156389"/>
    </source>
</evidence>
<reference evidence="3 4" key="1">
    <citation type="submission" date="2021-10" db="EMBL/GenBank/DDBJ databases">
        <title>Streptomyces gossypii sp. nov., isolated from soil collected from cotton field.</title>
        <authorList>
            <person name="Ge X."/>
            <person name="Chen X."/>
            <person name="Liu W."/>
        </authorList>
    </citation>
    <scope>NUCLEOTIDE SEQUENCE [LARGE SCALE GENOMIC DNA]</scope>
    <source>
        <strain evidence="3 4">N2-109</strain>
    </source>
</reference>
<dbReference type="RefSeq" id="WP_260219652.1">
    <property type="nucleotide sequence ID" value="NZ_JAJAGO010000009.1"/>
</dbReference>
<name>A0ABT2JYL8_9ACTN</name>
<feature type="region of interest" description="Disordered" evidence="1">
    <location>
        <begin position="93"/>
        <end position="120"/>
    </location>
</feature>
<feature type="chain" id="PRO_5046074679" description="Lipoprotein" evidence="2">
    <location>
        <begin position="29"/>
        <end position="120"/>
    </location>
</feature>
<feature type="signal peptide" evidence="2">
    <location>
        <begin position="1"/>
        <end position="28"/>
    </location>
</feature>
<organism evidence="3 4">
    <name type="scientific">Streptomyces gossypii</name>
    <dbReference type="NCBI Taxonomy" id="2883101"/>
    <lineage>
        <taxon>Bacteria</taxon>
        <taxon>Bacillati</taxon>
        <taxon>Actinomycetota</taxon>
        <taxon>Actinomycetes</taxon>
        <taxon>Kitasatosporales</taxon>
        <taxon>Streptomycetaceae</taxon>
        <taxon>Streptomyces</taxon>
    </lineage>
</organism>
<accession>A0ABT2JYL8</accession>
<keyword evidence="2" id="KW-0732">Signal</keyword>
<gene>
    <name evidence="3" type="ORF">LHJ74_20960</name>
</gene>
<comment type="caution">
    <text evidence="3">The sequence shown here is derived from an EMBL/GenBank/DDBJ whole genome shotgun (WGS) entry which is preliminary data.</text>
</comment>
<dbReference type="Proteomes" id="UP001156389">
    <property type="component" value="Unassembled WGS sequence"/>
</dbReference>
<evidence type="ECO:0008006" key="5">
    <source>
        <dbReference type="Google" id="ProtNLM"/>
    </source>
</evidence>
<evidence type="ECO:0000313" key="3">
    <source>
        <dbReference type="EMBL" id="MCT2592344.1"/>
    </source>
</evidence>
<protein>
    <recommendedName>
        <fullName evidence="5">Lipoprotein</fullName>
    </recommendedName>
</protein>
<evidence type="ECO:0000256" key="2">
    <source>
        <dbReference type="SAM" id="SignalP"/>
    </source>
</evidence>